<keyword evidence="5" id="KW-0812">Transmembrane</keyword>
<feature type="transmembrane region" description="Helical" evidence="5">
    <location>
        <begin position="221"/>
        <end position="243"/>
    </location>
</feature>
<name>A0ABN8MT11_9CNID</name>
<evidence type="ECO:0000256" key="1">
    <source>
        <dbReference type="ARBA" id="ARBA00004370"/>
    </source>
</evidence>
<proteinExistence type="predicted"/>
<evidence type="ECO:0000259" key="6">
    <source>
        <dbReference type="Pfam" id="PF23597"/>
    </source>
</evidence>
<dbReference type="InterPro" id="IPR013980">
    <property type="entry name" value="MANSC_dom"/>
</dbReference>
<feature type="domain" description="MANSC" evidence="6">
    <location>
        <begin position="28"/>
        <end position="111"/>
    </location>
</feature>
<keyword evidence="8" id="KW-1185">Reference proteome</keyword>
<reference evidence="7 8" key="1">
    <citation type="submission" date="2022-05" db="EMBL/GenBank/DDBJ databases">
        <authorList>
            <consortium name="Genoscope - CEA"/>
            <person name="William W."/>
        </authorList>
    </citation>
    <scope>NUCLEOTIDE SEQUENCE [LARGE SCALE GENOMIC DNA]</scope>
</reference>
<evidence type="ECO:0000256" key="2">
    <source>
        <dbReference type="ARBA" id="ARBA00023136"/>
    </source>
</evidence>
<evidence type="ECO:0000256" key="4">
    <source>
        <dbReference type="SAM" id="MobiDB-lite"/>
    </source>
</evidence>
<keyword evidence="3" id="KW-0325">Glycoprotein</keyword>
<comment type="caution">
    <text evidence="7">The sequence shown here is derived from an EMBL/GenBank/DDBJ whole genome shotgun (WGS) entry which is preliminary data.</text>
</comment>
<evidence type="ECO:0000313" key="7">
    <source>
        <dbReference type="EMBL" id="CAH3035100.1"/>
    </source>
</evidence>
<dbReference type="Proteomes" id="UP001159405">
    <property type="component" value="Unassembled WGS sequence"/>
</dbReference>
<evidence type="ECO:0000313" key="8">
    <source>
        <dbReference type="Proteomes" id="UP001159405"/>
    </source>
</evidence>
<dbReference type="Pfam" id="PF23597">
    <property type="entry name" value="KIAA0319_N"/>
    <property type="match status" value="1"/>
</dbReference>
<gene>
    <name evidence="7" type="ORF">PLOB_00024976</name>
</gene>
<comment type="subcellular location">
    <subcellularLocation>
        <location evidence="1">Membrane</location>
    </subcellularLocation>
</comment>
<keyword evidence="5" id="KW-1133">Transmembrane helix</keyword>
<dbReference type="InterPro" id="IPR029865">
    <property type="entry name" value="KIAA0319-like"/>
</dbReference>
<protein>
    <recommendedName>
        <fullName evidence="6">MANSC domain-containing protein</fullName>
    </recommendedName>
</protein>
<organism evidence="7 8">
    <name type="scientific">Porites lobata</name>
    <dbReference type="NCBI Taxonomy" id="104759"/>
    <lineage>
        <taxon>Eukaryota</taxon>
        <taxon>Metazoa</taxon>
        <taxon>Cnidaria</taxon>
        <taxon>Anthozoa</taxon>
        <taxon>Hexacorallia</taxon>
        <taxon>Scleractinia</taxon>
        <taxon>Fungiina</taxon>
        <taxon>Poritidae</taxon>
        <taxon>Porites</taxon>
    </lineage>
</organism>
<evidence type="ECO:0000256" key="3">
    <source>
        <dbReference type="ARBA" id="ARBA00023180"/>
    </source>
</evidence>
<evidence type="ECO:0000256" key="5">
    <source>
        <dbReference type="SAM" id="Phobius"/>
    </source>
</evidence>
<dbReference type="PANTHER" id="PTHR46182:SF2">
    <property type="entry name" value="FI19480P1"/>
    <property type="match status" value="1"/>
</dbReference>
<dbReference type="EMBL" id="CALNXK010000003">
    <property type="protein sequence ID" value="CAH3035100.1"/>
    <property type="molecule type" value="Genomic_DNA"/>
</dbReference>
<keyword evidence="2 5" id="KW-0472">Membrane</keyword>
<sequence>LLLFCFYGVISGEQRWSASFLSQASELSCEPGKVRRNATFLHGTKSGNFTKLGKVSDLEVCTLLCCELDRCQAAFLAGTNCYAVTCFTKNHCATVPALNNKWQPMVAFVKRFNKVAHVEAASNDESQNDQDAAVHAGKTYTESKEESKSHSTSTGAKSKEDMRLKVFSKEHKLKAASNSGVRLTIKTDGKTDGVQLEELQKQTSLHKKVAHAQRHSAKYNLVSAAVATCLMAFILSGCAVVAAKIRKQKESTADYAPVPDTQE</sequence>
<feature type="region of interest" description="Disordered" evidence="4">
    <location>
        <begin position="120"/>
        <end position="161"/>
    </location>
</feature>
<accession>A0ABN8MT11</accession>
<feature type="non-terminal residue" evidence="7">
    <location>
        <position position="1"/>
    </location>
</feature>
<dbReference type="PANTHER" id="PTHR46182">
    <property type="entry name" value="FI19480P1"/>
    <property type="match status" value="1"/>
</dbReference>